<dbReference type="PANTHER" id="PTHR40661">
    <property type="match status" value="1"/>
</dbReference>
<accession>A0A1Y5U2W0</accession>
<dbReference type="SMART" id="SM00530">
    <property type="entry name" value="HTH_XRE"/>
    <property type="match status" value="1"/>
</dbReference>
<keyword evidence="5" id="KW-0804">Transcription</keyword>
<dbReference type="EMBL" id="FWFR01000006">
    <property type="protein sequence ID" value="SLN77263.1"/>
    <property type="molecule type" value="Genomic_DNA"/>
</dbReference>
<dbReference type="SUPFAM" id="SSF47413">
    <property type="entry name" value="lambda repressor-like DNA-binding domains"/>
    <property type="match status" value="1"/>
</dbReference>
<dbReference type="OrthoDB" id="528805at2"/>
<dbReference type="GO" id="GO:0016020">
    <property type="term" value="C:membrane"/>
    <property type="evidence" value="ECO:0007669"/>
    <property type="project" value="InterPro"/>
</dbReference>
<name>A0A1Y5U2W0_9PROT</name>
<keyword evidence="1" id="KW-0645">Protease</keyword>
<dbReference type="InterPro" id="IPR015927">
    <property type="entry name" value="Peptidase_S24_S26A/B/C"/>
</dbReference>
<dbReference type="Gene3D" id="1.10.260.40">
    <property type="entry name" value="lambda repressor-like DNA-binding domains"/>
    <property type="match status" value="1"/>
</dbReference>
<dbReference type="GO" id="GO:0004252">
    <property type="term" value="F:serine-type endopeptidase activity"/>
    <property type="evidence" value="ECO:0007669"/>
    <property type="project" value="InterPro"/>
</dbReference>
<gene>
    <name evidence="7" type="ORF">OCH7691_04356</name>
</gene>
<keyword evidence="4" id="KW-0238">DNA-binding</keyword>
<keyword evidence="3" id="KW-0805">Transcription regulation</keyword>
<dbReference type="InterPro" id="IPR036286">
    <property type="entry name" value="LexA/Signal_pep-like_sf"/>
</dbReference>
<evidence type="ECO:0000256" key="1">
    <source>
        <dbReference type="ARBA" id="ARBA00022670"/>
    </source>
</evidence>
<dbReference type="Proteomes" id="UP000193200">
    <property type="component" value="Unassembled WGS sequence"/>
</dbReference>
<dbReference type="GO" id="GO:0003677">
    <property type="term" value="F:DNA binding"/>
    <property type="evidence" value="ECO:0007669"/>
    <property type="project" value="UniProtKB-KW"/>
</dbReference>
<evidence type="ECO:0000313" key="8">
    <source>
        <dbReference type="Proteomes" id="UP000193200"/>
    </source>
</evidence>
<evidence type="ECO:0000256" key="5">
    <source>
        <dbReference type="ARBA" id="ARBA00023163"/>
    </source>
</evidence>
<dbReference type="SUPFAM" id="SSF51306">
    <property type="entry name" value="LexA/Signal peptidase"/>
    <property type="match status" value="1"/>
</dbReference>
<evidence type="ECO:0000259" key="6">
    <source>
        <dbReference type="PROSITE" id="PS50943"/>
    </source>
</evidence>
<dbReference type="InterPro" id="IPR019756">
    <property type="entry name" value="Pept_S26A_signal_pept_1_Ser-AS"/>
</dbReference>
<dbReference type="Pfam" id="PF00717">
    <property type="entry name" value="Peptidase_S24"/>
    <property type="match status" value="1"/>
</dbReference>
<dbReference type="CDD" id="cd00093">
    <property type="entry name" value="HTH_XRE"/>
    <property type="match status" value="1"/>
</dbReference>
<dbReference type="Pfam" id="PF13443">
    <property type="entry name" value="HTH_26"/>
    <property type="match status" value="1"/>
</dbReference>
<organism evidence="7 8">
    <name type="scientific">Oceanibacterium hippocampi</name>
    <dbReference type="NCBI Taxonomy" id="745714"/>
    <lineage>
        <taxon>Bacteria</taxon>
        <taxon>Pseudomonadati</taxon>
        <taxon>Pseudomonadota</taxon>
        <taxon>Alphaproteobacteria</taxon>
        <taxon>Sneathiellales</taxon>
        <taxon>Sneathiellaceae</taxon>
        <taxon>Oceanibacterium</taxon>
    </lineage>
</organism>
<dbReference type="PROSITE" id="PS50943">
    <property type="entry name" value="HTH_CROC1"/>
    <property type="match status" value="1"/>
</dbReference>
<feature type="domain" description="HTH cro/C1-type" evidence="6">
    <location>
        <begin position="11"/>
        <end position="66"/>
    </location>
</feature>
<dbReference type="PANTHER" id="PTHR40661:SF3">
    <property type="entry name" value="FELS-1 PROPHAGE TRANSCRIPTIONAL REGULATOR"/>
    <property type="match status" value="1"/>
</dbReference>
<dbReference type="InParanoid" id="A0A1Y5U2W0"/>
<dbReference type="PROSITE" id="PS00501">
    <property type="entry name" value="SPASE_I_1"/>
    <property type="match status" value="1"/>
</dbReference>
<keyword evidence="2" id="KW-0378">Hydrolase</keyword>
<evidence type="ECO:0000256" key="2">
    <source>
        <dbReference type="ARBA" id="ARBA00022801"/>
    </source>
</evidence>
<sequence>MTDETPLKRNLQRVMRQRKLSQRGLARLAGLNEGAVKSILAGRSQHPRHDTLQALAKAVGWDMQELISDLPPTPRGGDGIPSASIPEVDVRGGMEGGGGLLPYEITDQDDDMIADSVTGRWSMPDDFLRSELRMAQRAGRIIQIVGDSMAPTLSPGDRVILNLADRWPAPPGIFALWDGFGVVCKRLEFVPHSDPPTMRVLSDNRNHPPYDRVAGDVRVIGRVVGMIRRF</sequence>
<dbReference type="InterPro" id="IPR010982">
    <property type="entry name" value="Lambda_DNA-bd_dom_sf"/>
</dbReference>
<reference evidence="7 8" key="1">
    <citation type="submission" date="2017-03" db="EMBL/GenBank/DDBJ databases">
        <authorList>
            <person name="Afonso C.L."/>
            <person name="Miller P.J."/>
            <person name="Scott M.A."/>
            <person name="Spackman E."/>
            <person name="Goraichik I."/>
            <person name="Dimitrov K.M."/>
            <person name="Suarez D.L."/>
            <person name="Swayne D.E."/>
        </authorList>
    </citation>
    <scope>NUCLEOTIDE SEQUENCE [LARGE SCALE GENOMIC DNA]</scope>
    <source>
        <strain evidence="7 8">CECT 7691</strain>
    </source>
</reference>
<proteinExistence type="predicted"/>
<dbReference type="RefSeq" id="WP_085885686.1">
    <property type="nucleotide sequence ID" value="NZ_FWFR01000006.1"/>
</dbReference>
<keyword evidence="8" id="KW-1185">Reference proteome</keyword>
<evidence type="ECO:0000256" key="3">
    <source>
        <dbReference type="ARBA" id="ARBA00023015"/>
    </source>
</evidence>
<dbReference type="AlphaFoldDB" id="A0A1Y5U2W0"/>
<dbReference type="InterPro" id="IPR001387">
    <property type="entry name" value="Cro/C1-type_HTH"/>
</dbReference>
<dbReference type="GO" id="GO:0006508">
    <property type="term" value="P:proteolysis"/>
    <property type="evidence" value="ECO:0007669"/>
    <property type="project" value="UniProtKB-KW"/>
</dbReference>
<protein>
    <recommendedName>
        <fullName evidence="6">HTH cro/C1-type domain-containing protein</fullName>
    </recommendedName>
</protein>
<evidence type="ECO:0000313" key="7">
    <source>
        <dbReference type="EMBL" id="SLN77263.1"/>
    </source>
</evidence>
<dbReference type="Gene3D" id="2.10.109.10">
    <property type="entry name" value="Umud Fragment, subunit A"/>
    <property type="match status" value="1"/>
</dbReference>
<evidence type="ECO:0000256" key="4">
    <source>
        <dbReference type="ARBA" id="ARBA00023125"/>
    </source>
</evidence>
<dbReference type="InterPro" id="IPR039418">
    <property type="entry name" value="LexA-like"/>
</dbReference>
<dbReference type="CDD" id="cd06529">
    <property type="entry name" value="S24_LexA-like"/>
    <property type="match status" value="1"/>
</dbReference>